<dbReference type="Pfam" id="PF14277">
    <property type="entry name" value="DUF4364"/>
    <property type="match status" value="1"/>
</dbReference>
<name>A0A7X2P6F4_9FIRM</name>
<evidence type="ECO:0000313" key="2">
    <source>
        <dbReference type="Proteomes" id="UP000466864"/>
    </source>
</evidence>
<keyword evidence="2" id="KW-1185">Reference proteome</keyword>
<dbReference type="Gene3D" id="1.10.10.10">
    <property type="entry name" value="Winged helix-like DNA-binding domain superfamily/Winged helix DNA-binding domain"/>
    <property type="match status" value="1"/>
</dbReference>
<dbReference type="InterPro" id="IPR036390">
    <property type="entry name" value="WH_DNA-bd_sf"/>
</dbReference>
<evidence type="ECO:0000313" key="1">
    <source>
        <dbReference type="EMBL" id="MST81074.1"/>
    </source>
</evidence>
<proteinExistence type="predicted"/>
<sequence length="183" mass="21080">MQHPNLRGGRSPMLDTTTTLYKLIILYTLGKVNFPMTNSQITNLMLSEDYTRYFQLQEILQNMIDSGLIKTEVHNHTTYYSRTEKGAKTLEYFKGEISPEIRRDISNYLVLHSYEMRSESSCIADYYRSADMDYTVSCSVREGNTTLIEMKLSVPTEKAAQTLAENWKAKSQEVYAAVMKLLV</sequence>
<dbReference type="InterPro" id="IPR036388">
    <property type="entry name" value="WH-like_DNA-bd_sf"/>
</dbReference>
<dbReference type="AlphaFoldDB" id="A0A7X2P6F4"/>
<organism evidence="1 2">
    <name type="scientific">Bilifractor porci</name>
    <dbReference type="NCBI Taxonomy" id="2606636"/>
    <lineage>
        <taxon>Bacteria</taxon>
        <taxon>Bacillati</taxon>
        <taxon>Bacillota</taxon>
        <taxon>Clostridia</taxon>
        <taxon>Lachnospirales</taxon>
        <taxon>Lachnospiraceae</taxon>
        <taxon>Bilifractor</taxon>
    </lineage>
</organism>
<comment type="caution">
    <text evidence="1">The sequence shown here is derived from an EMBL/GenBank/DDBJ whole genome shotgun (WGS) entry which is preliminary data.</text>
</comment>
<dbReference type="SUPFAM" id="SSF46785">
    <property type="entry name" value="Winged helix' DNA-binding domain"/>
    <property type="match status" value="1"/>
</dbReference>
<reference evidence="1 2" key="1">
    <citation type="submission" date="2019-08" db="EMBL/GenBank/DDBJ databases">
        <title>In-depth cultivation of the pig gut microbiome towards novel bacterial diversity and tailored functional studies.</title>
        <authorList>
            <person name="Wylensek D."/>
            <person name="Hitch T.C.A."/>
            <person name="Clavel T."/>
        </authorList>
    </citation>
    <scope>NUCLEOTIDE SEQUENCE [LARGE SCALE GENOMIC DNA]</scope>
    <source>
        <strain evidence="1 2">Oil+RF-744-WCA-WT-13</strain>
    </source>
</reference>
<dbReference type="InterPro" id="IPR025374">
    <property type="entry name" value="DUF4364"/>
</dbReference>
<dbReference type="Proteomes" id="UP000466864">
    <property type="component" value="Unassembled WGS sequence"/>
</dbReference>
<accession>A0A7X2P6F4</accession>
<dbReference type="EMBL" id="VUMV01000001">
    <property type="protein sequence ID" value="MST81074.1"/>
    <property type="molecule type" value="Genomic_DNA"/>
</dbReference>
<protein>
    <submittedName>
        <fullName evidence="1">DUF4364 family protein</fullName>
    </submittedName>
</protein>
<gene>
    <name evidence="1" type="ORF">FYJ60_01825</name>
</gene>